<dbReference type="Proteomes" id="UP001501371">
    <property type="component" value="Unassembled WGS sequence"/>
</dbReference>
<keyword evidence="3" id="KW-1185">Reference proteome</keyword>
<dbReference type="PANTHER" id="PTHR46696">
    <property type="entry name" value="P450, PUTATIVE (EUROFUNG)-RELATED"/>
    <property type="match status" value="1"/>
</dbReference>
<dbReference type="RefSeq" id="WP_344282870.1">
    <property type="nucleotide sequence ID" value="NZ_BAAAKV010000068.1"/>
</dbReference>
<evidence type="ECO:0000313" key="3">
    <source>
        <dbReference type="Proteomes" id="UP001501371"/>
    </source>
</evidence>
<dbReference type="SUPFAM" id="SSF48264">
    <property type="entry name" value="Cytochrome P450"/>
    <property type="match status" value="1"/>
</dbReference>
<comment type="similarity">
    <text evidence="1">Belongs to the cytochrome P450 family.</text>
</comment>
<dbReference type="InterPro" id="IPR017972">
    <property type="entry name" value="Cyt_P450_CS"/>
</dbReference>
<sequence>MSPHYVPRPGRLYGTEFAQDPQSVYTALREHHGPVAPVEIAPGIPAHLVLGYRAALDVLTNVGEVWSKDSRPWMATLPDTADVQGLLGMLAYRPNALFNDGTVHRRYRQAVTDCLGMIEPHRLRALVTETADTLIASFATTGRADLVGQYARLIPLRLFNRVFGRPEADSAALISALNGLLEATGESGAAANAAFGQYMTDLLALKHAEPGDDLTSWLLAHPAQLSAEEALHTVVLLLGAGNEPMANLISNTFSRMVSDDRYYTSLTDGALTTYDAVQEVLRDDPSMANYGPYFTTAPLNFYGTWIRPGELVLVSYAAANTTPSELPDGPRSDSGSHLGFGAGPHRCPAADPALLIAITAIDRLLTLLPGLELALPRHHLPWRPGPFHRALAELPVTFPPLRPNQPGETPWTTPHQ</sequence>
<name>A0ABP4FR14_9ACTN</name>
<evidence type="ECO:0000313" key="2">
    <source>
        <dbReference type="EMBL" id="GAA1192817.1"/>
    </source>
</evidence>
<accession>A0ABP4FR14</accession>
<dbReference type="PROSITE" id="PS00086">
    <property type="entry name" value="CYTOCHROME_P450"/>
    <property type="match status" value="1"/>
</dbReference>
<reference evidence="3" key="1">
    <citation type="journal article" date="2019" name="Int. J. Syst. Evol. Microbiol.">
        <title>The Global Catalogue of Microorganisms (GCM) 10K type strain sequencing project: providing services to taxonomists for standard genome sequencing and annotation.</title>
        <authorList>
            <consortium name="The Broad Institute Genomics Platform"/>
            <consortium name="The Broad Institute Genome Sequencing Center for Infectious Disease"/>
            <person name="Wu L."/>
            <person name="Ma J."/>
        </authorList>
    </citation>
    <scope>NUCLEOTIDE SEQUENCE [LARGE SCALE GENOMIC DNA]</scope>
    <source>
        <strain evidence="3">JCM 12696</strain>
    </source>
</reference>
<comment type="caution">
    <text evidence="2">The sequence shown here is derived from an EMBL/GenBank/DDBJ whole genome shotgun (WGS) entry which is preliminary data.</text>
</comment>
<dbReference type="PRINTS" id="PR00359">
    <property type="entry name" value="BP450"/>
</dbReference>
<dbReference type="InterPro" id="IPR002397">
    <property type="entry name" value="Cyt_P450_B"/>
</dbReference>
<dbReference type="Gene3D" id="1.10.630.10">
    <property type="entry name" value="Cytochrome P450"/>
    <property type="match status" value="1"/>
</dbReference>
<organism evidence="2 3">
    <name type="scientific">Streptomyces hebeiensis</name>
    <dbReference type="NCBI Taxonomy" id="229486"/>
    <lineage>
        <taxon>Bacteria</taxon>
        <taxon>Bacillati</taxon>
        <taxon>Actinomycetota</taxon>
        <taxon>Actinomycetes</taxon>
        <taxon>Kitasatosporales</taxon>
        <taxon>Streptomycetaceae</taxon>
        <taxon>Streptomyces</taxon>
    </lineage>
</organism>
<evidence type="ECO:0000256" key="1">
    <source>
        <dbReference type="ARBA" id="ARBA00010617"/>
    </source>
</evidence>
<dbReference type="PANTHER" id="PTHR46696:SF1">
    <property type="entry name" value="CYTOCHROME P450 YJIB-RELATED"/>
    <property type="match status" value="1"/>
</dbReference>
<dbReference type="EMBL" id="BAAAKV010000068">
    <property type="protein sequence ID" value="GAA1192817.1"/>
    <property type="molecule type" value="Genomic_DNA"/>
</dbReference>
<protein>
    <submittedName>
        <fullName evidence="2">Cytochrome P450</fullName>
    </submittedName>
</protein>
<dbReference type="InterPro" id="IPR036396">
    <property type="entry name" value="Cyt_P450_sf"/>
</dbReference>
<proteinExistence type="inferred from homology"/>
<gene>
    <name evidence="2" type="ORF">GCM10009654_57610</name>
</gene>